<dbReference type="GO" id="GO:0016874">
    <property type="term" value="F:ligase activity"/>
    <property type="evidence" value="ECO:0007669"/>
    <property type="project" value="UniProtKB-KW"/>
</dbReference>
<dbReference type="Gene3D" id="3.30.300.30">
    <property type="match status" value="1"/>
</dbReference>
<sequence length="828" mass="90827">MAPSIATLEHESSVIPTNGFKLPKKAPPPIPQGFVDIPLTLCESHILEAANSQYLEYLDPELAQTLDFESVLVVCWLLVVHGFSPVRTMYLEFHPGSNLCYIDGKSQGTDSYALEFSSERPLKDLVRDFCRIKAGISSTDPDEGWTSDETNHLTSAVRYAGDRPNLRRAPLSANSNIPNPKLMLNVTNDDGKLHASLAFSSPEMSKAFATSLLHSLNKVIASIYRSPETSLGDLDLCSDLDLILVQKFTKEVSDSHEVLLHDMALEHARLTPDAPAICSWDGDFTYRELDDLTTRLSLHLVDIGVGPETFVLSCFEKSSFAIIARLAILKAGGAYISIDATDPPIFLDSVVSRVNAKIMLTSPEYASKYASLVSNVISITGDMLKDLPTGPLSSTVQPGNACLILFTSGSTGQPKGIIQEHRSYATAVRDYNKVVGLGRHSRVFQFDDYAFDISNNDYLTALAAGGCCCVPTPEKTISGLIENINITNANMSFMTPTIAIQLSHKDVPSLELLCVGGEPMSNDLLMKWGPHVKLVNQYGMGEAATFCAYNDNPKPGHNAVVGKSGSGAIWIANPSSPERPVPVGAVGEILIEGPHLARGYLDDLCQKPDVGFLTTVPRWIADLHPSRATSSRIYRSGDLGRYRHDGTVEHMGRKDTLLKLNGGRVESTEVEYILRKTLSPGDFTVVDMLGEIDGTDDPILVAFVYLVDNPANLLPGISDHEMSFLPITNRVRVNSLVEAMQNEVYTTLPKHMMPSLFLLVDRIPRTRSNKLDRRKLHQIAQKWYMGSLSVSMREARGVSANASFWCPLNMYIYAHGHGFLKTRGPWGV</sequence>
<name>A0A0G4PM91_PENC3</name>
<dbReference type="InterPro" id="IPR042099">
    <property type="entry name" value="ANL_N_sf"/>
</dbReference>
<dbReference type="Pfam" id="PF00501">
    <property type="entry name" value="AMP-binding"/>
    <property type="match status" value="1"/>
</dbReference>
<protein>
    <submittedName>
        <fullName evidence="5">AMP-dependent synthetase/ligase</fullName>
    </submittedName>
</protein>
<evidence type="ECO:0000256" key="1">
    <source>
        <dbReference type="ARBA" id="ARBA00022450"/>
    </source>
</evidence>
<reference evidence="5 6" key="1">
    <citation type="journal article" date="2014" name="Nat. Commun.">
        <title>Multiple recent horizontal transfers of a large genomic region in cheese making fungi.</title>
        <authorList>
            <person name="Cheeseman K."/>
            <person name="Ropars J."/>
            <person name="Renault P."/>
            <person name="Dupont J."/>
            <person name="Gouzy J."/>
            <person name="Branca A."/>
            <person name="Abraham A.L."/>
            <person name="Ceppi M."/>
            <person name="Conseiller E."/>
            <person name="Debuchy R."/>
            <person name="Malagnac F."/>
            <person name="Goarin A."/>
            <person name="Silar P."/>
            <person name="Lacoste S."/>
            <person name="Sallet E."/>
            <person name="Bensimon A."/>
            <person name="Giraud T."/>
            <person name="Brygoo Y."/>
        </authorList>
    </citation>
    <scope>NUCLEOTIDE SEQUENCE [LARGE SCALE GENOMIC DNA]</scope>
    <source>
        <strain evidence="6">FM 013</strain>
    </source>
</reference>
<proteinExistence type="predicted"/>
<dbReference type="InterPro" id="IPR000873">
    <property type="entry name" value="AMP-dep_synth/lig_dom"/>
</dbReference>
<dbReference type="PANTHER" id="PTHR45527:SF3">
    <property type="entry name" value="SIDEROPHORE SYNTHETASE (EUROFUNG)"/>
    <property type="match status" value="1"/>
</dbReference>
<dbReference type="Proteomes" id="UP000053732">
    <property type="component" value="Unassembled WGS sequence"/>
</dbReference>
<dbReference type="GO" id="GO:0005737">
    <property type="term" value="C:cytoplasm"/>
    <property type="evidence" value="ECO:0007669"/>
    <property type="project" value="TreeGrafter"/>
</dbReference>
<evidence type="ECO:0000259" key="4">
    <source>
        <dbReference type="Pfam" id="PF00501"/>
    </source>
</evidence>
<gene>
    <name evidence="5" type="ORF">PCAMFM013_S022g000220</name>
</gene>
<dbReference type="STRING" id="1429867.A0A0G4PM91"/>
<dbReference type="GO" id="GO:0031177">
    <property type="term" value="F:phosphopantetheine binding"/>
    <property type="evidence" value="ECO:0007669"/>
    <property type="project" value="TreeGrafter"/>
</dbReference>
<keyword evidence="6" id="KW-1185">Reference proteome</keyword>
<evidence type="ECO:0000313" key="6">
    <source>
        <dbReference type="Proteomes" id="UP000053732"/>
    </source>
</evidence>
<evidence type="ECO:0000256" key="3">
    <source>
        <dbReference type="ARBA" id="ARBA00022598"/>
    </source>
</evidence>
<evidence type="ECO:0000256" key="2">
    <source>
        <dbReference type="ARBA" id="ARBA00022553"/>
    </source>
</evidence>
<organism evidence="5 6">
    <name type="scientific">Penicillium camemberti (strain FM 013)</name>
    <dbReference type="NCBI Taxonomy" id="1429867"/>
    <lineage>
        <taxon>Eukaryota</taxon>
        <taxon>Fungi</taxon>
        <taxon>Dikarya</taxon>
        <taxon>Ascomycota</taxon>
        <taxon>Pezizomycotina</taxon>
        <taxon>Eurotiomycetes</taxon>
        <taxon>Eurotiomycetidae</taxon>
        <taxon>Eurotiales</taxon>
        <taxon>Aspergillaceae</taxon>
        <taxon>Penicillium</taxon>
    </lineage>
</organism>
<dbReference type="InterPro" id="IPR045851">
    <property type="entry name" value="AMP-bd_C_sf"/>
</dbReference>
<accession>A0A0G4PM91</accession>
<keyword evidence="1" id="KW-0596">Phosphopantetheine</keyword>
<dbReference type="SUPFAM" id="SSF56801">
    <property type="entry name" value="Acetyl-CoA synthetase-like"/>
    <property type="match status" value="1"/>
</dbReference>
<feature type="domain" description="AMP-dependent synthetase/ligase" evidence="4">
    <location>
        <begin position="266"/>
        <end position="601"/>
    </location>
</feature>
<dbReference type="GO" id="GO:0043041">
    <property type="term" value="P:amino acid activation for nonribosomal peptide biosynthetic process"/>
    <property type="evidence" value="ECO:0007669"/>
    <property type="project" value="TreeGrafter"/>
</dbReference>
<dbReference type="GO" id="GO:0044550">
    <property type="term" value="P:secondary metabolite biosynthetic process"/>
    <property type="evidence" value="ECO:0007669"/>
    <property type="project" value="TreeGrafter"/>
</dbReference>
<keyword evidence="2" id="KW-0597">Phosphoprotein</keyword>
<keyword evidence="3 5" id="KW-0436">Ligase</keyword>
<dbReference type="CDD" id="cd05918">
    <property type="entry name" value="A_NRPS_SidN3_like"/>
    <property type="match status" value="1"/>
</dbReference>
<dbReference type="AlphaFoldDB" id="A0A0G4PM91"/>
<dbReference type="Gene3D" id="3.40.50.12780">
    <property type="entry name" value="N-terminal domain of ligase-like"/>
    <property type="match status" value="1"/>
</dbReference>
<dbReference type="InterPro" id="IPR020845">
    <property type="entry name" value="AMP-binding_CS"/>
</dbReference>
<dbReference type="EMBL" id="HG793155">
    <property type="protein sequence ID" value="CRL27540.1"/>
    <property type="molecule type" value="Genomic_DNA"/>
</dbReference>
<dbReference type="PANTHER" id="PTHR45527">
    <property type="entry name" value="NONRIBOSOMAL PEPTIDE SYNTHETASE"/>
    <property type="match status" value="1"/>
</dbReference>
<dbReference type="PROSITE" id="PS00455">
    <property type="entry name" value="AMP_BINDING"/>
    <property type="match status" value="1"/>
</dbReference>
<evidence type="ECO:0000313" key="5">
    <source>
        <dbReference type="EMBL" id="CRL27540.1"/>
    </source>
</evidence>